<organism evidence="15 16">
    <name type="scientific">Thermothelomyces thermophilus (strain ATCC 42464 / BCRC 31852 / DSM 1799)</name>
    <name type="common">Sporotrichum thermophile</name>
    <dbReference type="NCBI Taxonomy" id="573729"/>
    <lineage>
        <taxon>Eukaryota</taxon>
        <taxon>Fungi</taxon>
        <taxon>Dikarya</taxon>
        <taxon>Ascomycota</taxon>
        <taxon>Pezizomycotina</taxon>
        <taxon>Sordariomycetes</taxon>
        <taxon>Sordariomycetidae</taxon>
        <taxon>Sordariales</taxon>
        <taxon>Chaetomiaceae</taxon>
        <taxon>Thermothelomyces</taxon>
    </lineage>
</organism>
<keyword evidence="11" id="KW-0325">Glycoprotein</keyword>
<dbReference type="GO" id="GO:0008081">
    <property type="term" value="F:phosphoric diester hydrolase activity"/>
    <property type="evidence" value="ECO:0007669"/>
    <property type="project" value="TreeGrafter"/>
</dbReference>
<dbReference type="EMBL" id="CP003002">
    <property type="protein sequence ID" value="AEO54412.1"/>
    <property type="molecule type" value="Genomic_DNA"/>
</dbReference>
<evidence type="ECO:0000313" key="16">
    <source>
        <dbReference type="Proteomes" id="UP000007322"/>
    </source>
</evidence>
<dbReference type="STRING" id="573729.G2Q3Q9"/>
<evidence type="ECO:0000256" key="8">
    <source>
        <dbReference type="ARBA" id="ARBA00022968"/>
    </source>
</evidence>
<keyword evidence="9" id="KW-1133">Transmembrane helix</keyword>
<dbReference type="GO" id="GO:0005774">
    <property type="term" value="C:vacuolar membrane"/>
    <property type="evidence" value="ECO:0007669"/>
    <property type="project" value="UniProtKB-SubCell"/>
</dbReference>
<accession>G2Q3Q9</accession>
<feature type="compositionally biased region" description="Basic residues" evidence="12">
    <location>
        <begin position="475"/>
        <end position="493"/>
    </location>
</feature>
<dbReference type="OMA" id="WAERYSV"/>
<dbReference type="Pfam" id="PF00149">
    <property type="entry name" value="Metallophos"/>
    <property type="match status" value="1"/>
</dbReference>
<feature type="region of interest" description="Disordered" evidence="12">
    <location>
        <begin position="541"/>
        <end position="566"/>
    </location>
</feature>
<feature type="signal peptide" evidence="13">
    <location>
        <begin position="1"/>
        <end position="18"/>
    </location>
</feature>
<dbReference type="InterPro" id="IPR029052">
    <property type="entry name" value="Metallo-depent_PP-like"/>
</dbReference>
<dbReference type="GO" id="GO:0006798">
    <property type="term" value="P:polyphosphate catabolic process"/>
    <property type="evidence" value="ECO:0007669"/>
    <property type="project" value="TreeGrafter"/>
</dbReference>
<feature type="compositionally biased region" description="Polar residues" evidence="12">
    <location>
        <begin position="541"/>
        <end position="551"/>
    </location>
</feature>
<dbReference type="EC" id="3.6.1.10" evidence="3"/>
<evidence type="ECO:0000256" key="5">
    <source>
        <dbReference type="ARBA" id="ARBA00022554"/>
    </source>
</evidence>
<evidence type="ECO:0000256" key="10">
    <source>
        <dbReference type="ARBA" id="ARBA00023136"/>
    </source>
</evidence>
<keyword evidence="7" id="KW-0378">Hydrolase</keyword>
<dbReference type="VEuPathDB" id="FungiDB:MYCTH_2296960"/>
<evidence type="ECO:0000256" key="6">
    <source>
        <dbReference type="ARBA" id="ARBA00022692"/>
    </source>
</evidence>
<dbReference type="OrthoDB" id="348678at2759"/>
<keyword evidence="5" id="KW-0926">Vacuole</keyword>
<evidence type="ECO:0000256" key="12">
    <source>
        <dbReference type="SAM" id="MobiDB-lite"/>
    </source>
</evidence>
<dbReference type="GeneID" id="11513179"/>
<comment type="similarity">
    <text evidence="2">Belongs to the endopolyphosphatase PPN1 family.</text>
</comment>
<dbReference type="RefSeq" id="XP_003659657.1">
    <property type="nucleotide sequence ID" value="XM_003659609.1"/>
</dbReference>
<evidence type="ECO:0000313" key="15">
    <source>
        <dbReference type="EMBL" id="AEO54412.1"/>
    </source>
</evidence>
<dbReference type="KEGG" id="mtm:MYCTH_2296960"/>
<keyword evidence="6" id="KW-0812">Transmembrane</keyword>
<comment type="subcellular location">
    <subcellularLocation>
        <location evidence="1">Vacuole membrane</location>
        <topology evidence="1">Single-pass type II membrane protein</topology>
    </subcellularLocation>
</comment>
<dbReference type="GO" id="GO:0004309">
    <property type="term" value="F:exopolyphosphatase activity"/>
    <property type="evidence" value="ECO:0007669"/>
    <property type="project" value="TreeGrafter"/>
</dbReference>
<evidence type="ECO:0000256" key="13">
    <source>
        <dbReference type="SAM" id="SignalP"/>
    </source>
</evidence>
<dbReference type="eggNOG" id="KOG3770">
    <property type="taxonomic scope" value="Eukaryota"/>
</dbReference>
<feature type="region of interest" description="Disordered" evidence="12">
    <location>
        <begin position="637"/>
        <end position="725"/>
    </location>
</feature>
<dbReference type="InParanoid" id="G2Q3Q9"/>
<feature type="chain" id="PRO_5003435226" description="Endopolyphosphatase" evidence="13">
    <location>
        <begin position="19"/>
        <end position="748"/>
    </location>
</feature>
<evidence type="ECO:0000256" key="7">
    <source>
        <dbReference type="ARBA" id="ARBA00022801"/>
    </source>
</evidence>
<dbReference type="GO" id="GO:0000298">
    <property type="term" value="F:endopolyphosphatase activity"/>
    <property type="evidence" value="ECO:0007669"/>
    <property type="project" value="UniProtKB-EC"/>
</dbReference>
<evidence type="ECO:0000256" key="9">
    <source>
        <dbReference type="ARBA" id="ARBA00022989"/>
    </source>
</evidence>
<evidence type="ECO:0000256" key="4">
    <source>
        <dbReference type="ARBA" id="ARBA00014458"/>
    </source>
</evidence>
<sequence length="748" mass="84716">MFVGRLFAGVVLWHGVIGGPLSPAADGSAAAARSAPRKLHGRFLHITDIHPDEYYKVYSSTDEDAACHRGKGPAGLYGAETTDCDSPFSLVNATLDWIEAHLKDTIDFVIWTGDSARHDRDENLPRNTDQVLGTNAWIADKLADLFRDGSGEGMAVPVVPTFGNNDILPHNILLPGPNKWLQRYAHIWRHFIPEEQRHSFEFGGWFSVEVIPDRLAVFSLNTLYFFDRNAGVDGCASPAEPGYKQMEWLRVQLQFLRERGMKAILMGHVPPARTESKRLWDETCWQKYSLWVHQFRDVVVVGLYGHMNIDHFLIHDKDDIDIAALAGSSELGVREVEEEDSEEEEISVRSASNYLLELRADWAKLAPPPKAGKGIDKVGKGKKGKHPQDPWGEQYFLSLVSPSVVPNYFPTLRVLEYNITGLEHALSWKDAPKKTISQKTVDESRKHLELRDLLTNNVDDTDLRPETNDADTAGKKHKKKKKKKKKHGKKPPSKGKDPNLHVPLPPSESAPPGPAYSPQPFTLTGYTQYFANLTRINNLNLTDPSISSPKSSHQHTRKSENDNEGDGFGGDGWWAWDWLRRWRKGKHGGKKPTRPPQPREFAYEVEYSTFEDKVYRLEDLTVNSWVELAYRMGAASREVSGPDVYGDDGPEEWEELREDEDGESCESDEDSDEDSERDDDDGDDDVDDDEDSEVEAEGKKKKKKKKKGKNKKGKKDRKKKGKPNDTWIHFLRHAFVKTMDEDELDDLT</sequence>
<keyword evidence="13" id="KW-0732">Signal</keyword>
<dbReference type="FunCoup" id="G2Q3Q9">
    <property type="interactions" value="186"/>
</dbReference>
<keyword evidence="8" id="KW-0735">Signal-anchor</keyword>
<dbReference type="GO" id="GO:0000324">
    <property type="term" value="C:fungal-type vacuole"/>
    <property type="evidence" value="ECO:0007669"/>
    <property type="project" value="TreeGrafter"/>
</dbReference>
<feature type="region of interest" description="Disordered" evidence="12">
    <location>
        <begin position="459"/>
        <end position="520"/>
    </location>
</feature>
<evidence type="ECO:0000256" key="3">
    <source>
        <dbReference type="ARBA" id="ARBA00012459"/>
    </source>
</evidence>
<gene>
    <name evidence="15" type="ORF">MYCTH_2296960</name>
</gene>
<dbReference type="AlphaFoldDB" id="G2Q3Q9"/>
<evidence type="ECO:0000256" key="2">
    <source>
        <dbReference type="ARBA" id="ARBA00010399"/>
    </source>
</evidence>
<feature type="compositionally biased region" description="Pro residues" evidence="12">
    <location>
        <begin position="503"/>
        <end position="517"/>
    </location>
</feature>
<keyword evidence="10" id="KW-0472">Membrane</keyword>
<evidence type="ECO:0000259" key="14">
    <source>
        <dbReference type="Pfam" id="PF00149"/>
    </source>
</evidence>
<feature type="compositionally biased region" description="Acidic residues" evidence="12">
    <location>
        <begin position="645"/>
        <end position="695"/>
    </location>
</feature>
<dbReference type="PANTHER" id="PTHR10340">
    <property type="entry name" value="SPHINGOMYELIN PHOSPHODIESTERASE"/>
    <property type="match status" value="1"/>
</dbReference>
<dbReference type="Proteomes" id="UP000007322">
    <property type="component" value="Chromosome 1"/>
</dbReference>
<protein>
    <recommendedName>
        <fullName evidence="4">Endopolyphosphatase</fullName>
        <ecNumber evidence="3">3.6.1.10</ecNumber>
    </recommendedName>
</protein>
<dbReference type="HOGENOM" id="CLU_013424_1_1_1"/>
<dbReference type="FunFam" id="3.60.21.10:FF:000082">
    <property type="entry name" value="Endopolyphosphatase"/>
    <property type="match status" value="1"/>
</dbReference>
<feature type="compositionally biased region" description="Basic residues" evidence="12">
    <location>
        <begin position="699"/>
        <end position="721"/>
    </location>
</feature>
<keyword evidence="16" id="KW-1185">Reference proteome</keyword>
<dbReference type="InterPro" id="IPR012358">
    <property type="entry name" value="EndopolyPtase_N1"/>
</dbReference>
<name>G2Q3Q9_THET4</name>
<dbReference type="PANTHER" id="PTHR10340:SF55">
    <property type="entry name" value="ENDOPOLYPHOSPHATASE"/>
    <property type="match status" value="1"/>
</dbReference>
<dbReference type="SUPFAM" id="SSF56300">
    <property type="entry name" value="Metallo-dependent phosphatases"/>
    <property type="match status" value="1"/>
</dbReference>
<evidence type="ECO:0000256" key="1">
    <source>
        <dbReference type="ARBA" id="ARBA00004576"/>
    </source>
</evidence>
<feature type="domain" description="Calcineurin-like phosphoesterase" evidence="14">
    <location>
        <begin position="42"/>
        <end position="290"/>
    </location>
</feature>
<dbReference type="InterPro" id="IPR004843">
    <property type="entry name" value="Calcineurin-like_PHP"/>
</dbReference>
<evidence type="ECO:0000256" key="11">
    <source>
        <dbReference type="ARBA" id="ARBA00023180"/>
    </source>
</evidence>
<proteinExistence type="inferred from homology"/>
<reference evidence="15 16" key="1">
    <citation type="journal article" date="2011" name="Nat. Biotechnol.">
        <title>Comparative genomic analysis of the thermophilic biomass-degrading fungi Myceliophthora thermophila and Thielavia terrestris.</title>
        <authorList>
            <person name="Berka R.M."/>
            <person name="Grigoriev I.V."/>
            <person name="Otillar R."/>
            <person name="Salamov A."/>
            <person name="Grimwood J."/>
            <person name="Reid I."/>
            <person name="Ishmael N."/>
            <person name="John T."/>
            <person name="Darmond C."/>
            <person name="Moisan M.-C."/>
            <person name="Henrissat B."/>
            <person name="Coutinho P.M."/>
            <person name="Lombard V."/>
            <person name="Natvig D.O."/>
            <person name="Lindquist E."/>
            <person name="Schmutz J."/>
            <person name="Lucas S."/>
            <person name="Harris P."/>
            <person name="Powlowski J."/>
            <person name="Bellemare A."/>
            <person name="Taylor D."/>
            <person name="Butler G."/>
            <person name="de Vries R.P."/>
            <person name="Allijn I.E."/>
            <person name="van den Brink J."/>
            <person name="Ushinsky S."/>
            <person name="Storms R."/>
            <person name="Powell A.J."/>
            <person name="Paulsen I.T."/>
            <person name="Elbourne L.D.H."/>
            <person name="Baker S.E."/>
            <person name="Magnuson J."/>
            <person name="LaBoissiere S."/>
            <person name="Clutterbuck A.J."/>
            <person name="Martinez D."/>
            <person name="Wogulis M."/>
            <person name="de Leon A.L."/>
            <person name="Rey M.W."/>
            <person name="Tsang A."/>
        </authorList>
    </citation>
    <scope>NUCLEOTIDE SEQUENCE [LARGE SCALE GENOMIC DNA]</scope>
    <source>
        <strain evidence="16">ATCC 42464 / BCRC 31852 / DSM 1799</strain>
    </source>
</reference>
<dbReference type="PIRSF" id="PIRSF027093">
    <property type="entry name" value="EndopolyPtase_N1"/>
    <property type="match status" value="1"/>
</dbReference>